<organism evidence="1 2">
    <name type="scientific">Ancylostoma duodenale</name>
    <dbReference type="NCBI Taxonomy" id="51022"/>
    <lineage>
        <taxon>Eukaryota</taxon>
        <taxon>Metazoa</taxon>
        <taxon>Ecdysozoa</taxon>
        <taxon>Nematoda</taxon>
        <taxon>Chromadorea</taxon>
        <taxon>Rhabditida</taxon>
        <taxon>Rhabditina</taxon>
        <taxon>Rhabditomorpha</taxon>
        <taxon>Strongyloidea</taxon>
        <taxon>Ancylostomatidae</taxon>
        <taxon>Ancylostomatinae</taxon>
        <taxon>Ancylostoma</taxon>
    </lineage>
</organism>
<proteinExistence type="predicted"/>
<sequence length="94" mass="10523">MKDFYIALGASDRDAAESRLKFTITSTLAAYTKAKQGLPLPTQITMMLYGLRTGASVGTAYYERTSPKRMIKVFAEHIEYDLLEYMKNALSPCS</sequence>
<name>A0A0C2H8H2_9BILA</name>
<keyword evidence="2" id="KW-1185">Reference proteome</keyword>
<gene>
    <name evidence="1" type="ORF">ANCDUO_01806</name>
</gene>
<accession>A0A0C2H8H2</accession>
<evidence type="ECO:0000313" key="1">
    <source>
        <dbReference type="EMBL" id="KIH67859.1"/>
    </source>
</evidence>
<protein>
    <submittedName>
        <fullName evidence="1">Uncharacterized protein</fullName>
    </submittedName>
</protein>
<dbReference type="AlphaFoldDB" id="A0A0C2H8H2"/>
<dbReference type="Proteomes" id="UP000054047">
    <property type="component" value="Unassembled WGS sequence"/>
</dbReference>
<evidence type="ECO:0000313" key="2">
    <source>
        <dbReference type="Proteomes" id="UP000054047"/>
    </source>
</evidence>
<dbReference type="OrthoDB" id="5809221at2759"/>
<dbReference type="EMBL" id="KN726544">
    <property type="protein sequence ID" value="KIH67859.1"/>
    <property type="molecule type" value="Genomic_DNA"/>
</dbReference>
<reference evidence="1 2" key="1">
    <citation type="submission" date="2013-12" db="EMBL/GenBank/DDBJ databases">
        <title>Draft genome of the parsitic nematode Ancylostoma duodenale.</title>
        <authorList>
            <person name="Mitreva M."/>
        </authorList>
    </citation>
    <scope>NUCLEOTIDE SEQUENCE [LARGE SCALE GENOMIC DNA]</scope>
    <source>
        <strain evidence="1 2">Zhejiang</strain>
    </source>
</reference>